<dbReference type="EMBL" id="AEJF01000143">
    <property type="protein sequence ID" value="KLU23738.1"/>
    <property type="molecule type" value="Genomic_DNA"/>
</dbReference>
<dbReference type="Pfam" id="PF07978">
    <property type="entry name" value="NIPSNAP"/>
    <property type="match status" value="1"/>
</dbReference>
<evidence type="ECO:0000259" key="1">
    <source>
        <dbReference type="Pfam" id="PF07978"/>
    </source>
</evidence>
<dbReference type="Proteomes" id="UP000035963">
    <property type="component" value="Unassembled WGS sequence"/>
</dbReference>
<dbReference type="RefSeq" id="WP_047849222.1">
    <property type="nucleotide sequence ID" value="NZ_AEJF01000143.1"/>
</dbReference>
<protein>
    <submittedName>
        <fullName evidence="2">NIPSNAP family containing protein</fullName>
    </submittedName>
</protein>
<gene>
    <name evidence="2" type="ORF">EOS_24130</name>
</gene>
<sequence length="101" mass="11784">MITCYLRYIIEPSRLKEFETYGKMWIPLVEKFGGQHHGYFLPSEGANNVALALFSFPSLSAYESYRQQSQGDPECQAAFKYAEETRCIVSYERSFFRPVFD</sequence>
<dbReference type="InterPro" id="IPR012577">
    <property type="entry name" value="NIPSNAP"/>
</dbReference>
<accession>A0A0J1FV64</accession>
<dbReference type="SUPFAM" id="SSF54909">
    <property type="entry name" value="Dimeric alpha+beta barrel"/>
    <property type="match status" value="1"/>
</dbReference>
<evidence type="ECO:0000313" key="2">
    <source>
        <dbReference type="EMBL" id="KLU23738.1"/>
    </source>
</evidence>
<dbReference type="Gene3D" id="3.30.70.100">
    <property type="match status" value="1"/>
</dbReference>
<name>A0A0J1FV64_9BURK</name>
<dbReference type="InterPro" id="IPR011008">
    <property type="entry name" value="Dimeric_a/b-barrel"/>
</dbReference>
<organism evidence="2 3">
    <name type="scientific">Caballeronia mineralivorans PML1(12)</name>
    <dbReference type="NCBI Taxonomy" id="908627"/>
    <lineage>
        <taxon>Bacteria</taxon>
        <taxon>Pseudomonadati</taxon>
        <taxon>Pseudomonadota</taxon>
        <taxon>Betaproteobacteria</taxon>
        <taxon>Burkholderiales</taxon>
        <taxon>Burkholderiaceae</taxon>
        <taxon>Caballeronia</taxon>
    </lineage>
</organism>
<dbReference type="AlphaFoldDB" id="A0A0J1FV64"/>
<feature type="domain" description="NIPSNAP" evidence="1">
    <location>
        <begin position="7"/>
        <end position="99"/>
    </location>
</feature>
<reference evidence="2 3" key="1">
    <citation type="journal article" date="2015" name="Genome Announc.">
        <title>Draft Genome Sequence of Burkholderia sp. Strain PML1(12), an Ectomycorrhizosphere-Inhabiting Bacterium with Effective Mineral-Weathering Ability.</title>
        <authorList>
            <person name="Uroz S."/>
            <person name="Oger P."/>
        </authorList>
    </citation>
    <scope>NUCLEOTIDE SEQUENCE [LARGE SCALE GENOMIC DNA]</scope>
    <source>
        <strain evidence="3">PML1(12)</strain>
    </source>
</reference>
<keyword evidence="3" id="KW-1185">Reference proteome</keyword>
<dbReference type="OrthoDB" id="9798776at2"/>
<comment type="caution">
    <text evidence="2">The sequence shown here is derived from an EMBL/GenBank/DDBJ whole genome shotgun (WGS) entry which is preliminary data.</text>
</comment>
<evidence type="ECO:0000313" key="3">
    <source>
        <dbReference type="Proteomes" id="UP000035963"/>
    </source>
</evidence>
<proteinExistence type="predicted"/>
<dbReference type="PATRIC" id="fig|908627.4.peg.5382"/>